<organism evidence="1">
    <name type="scientific">Zea mays</name>
    <name type="common">Maize</name>
    <dbReference type="NCBI Taxonomy" id="4577"/>
    <lineage>
        <taxon>Eukaryota</taxon>
        <taxon>Viridiplantae</taxon>
        <taxon>Streptophyta</taxon>
        <taxon>Embryophyta</taxon>
        <taxon>Tracheophyta</taxon>
        <taxon>Spermatophyta</taxon>
        <taxon>Magnoliopsida</taxon>
        <taxon>Liliopsida</taxon>
        <taxon>Poales</taxon>
        <taxon>Poaceae</taxon>
        <taxon>PACMAD clade</taxon>
        <taxon>Panicoideae</taxon>
        <taxon>Andropogonodae</taxon>
        <taxon>Andropogoneae</taxon>
        <taxon>Tripsacinae</taxon>
        <taxon>Zea</taxon>
    </lineage>
</organism>
<dbReference type="AlphaFoldDB" id="B4FM87"/>
<evidence type="ECO:0000313" key="1">
    <source>
        <dbReference type="EMBL" id="ACF83230.1"/>
    </source>
</evidence>
<reference evidence="1" key="1">
    <citation type="journal article" date="2009" name="PLoS Genet.">
        <title>Sequencing, mapping, and analysis of 27,455 maize full-length cDNAs.</title>
        <authorList>
            <person name="Soderlund C."/>
            <person name="Descour A."/>
            <person name="Kudrna D."/>
            <person name="Bomhoff M."/>
            <person name="Boyd L."/>
            <person name="Currie J."/>
            <person name="Angelova A."/>
            <person name="Collura K."/>
            <person name="Wissotski M."/>
            <person name="Ashley E."/>
            <person name="Morrow D."/>
            <person name="Fernandes J."/>
            <person name="Walbot V."/>
            <person name="Yu Y."/>
        </authorList>
    </citation>
    <scope>NUCLEOTIDE SEQUENCE</scope>
    <source>
        <strain evidence="1">B73</strain>
    </source>
</reference>
<proteinExistence type="evidence at transcript level"/>
<name>B4FM87_MAIZE</name>
<sequence>MAVYRKTFPRWKDAFICFSCTTKLAVQISLPSTHFILNYKRI</sequence>
<accession>B4FM87</accession>
<dbReference type="EMBL" id="BT038225">
    <property type="protein sequence ID" value="ACF83230.1"/>
    <property type="molecule type" value="mRNA"/>
</dbReference>
<protein>
    <submittedName>
        <fullName evidence="1">Uncharacterized protein</fullName>
    </submittedName>
</protein>